<dbReference type="SUPFAM" id="SSF52540">
    <property type="entry name" value="P-loop containing nucleoside triphosphate hydrolases"/>
    <property type="match status" value="1"/>
</dbReference>
<accession>D6SKW3</accession>
<organism evidence="8 9">
    <name type="scientific">Desulfonatronospira thiodismutans ASO3-1</name>
    <dbReference type="NCBI Taxonomy" id="555779"/>
    <lineage>
        <taxon>Bacteria</taxon>
        <taxon>Pseudomonadati</taxon>
        <taxon>Thermodesulfobacteriota</taxon>
        <taxon>Desulfovibrionia</taxon>
        <taxon>Desulfovibrionales</taxon>
        <taxon>Desulfonatronovibrionaceae</taxon>
        <taxon>Desulfonatronospira</taxon>
    </lineage>
</organism>
<feature type="compositionally biased region" description="Basic and acidic residues" evidence="6">
    <location>
        <begin position="1"/>
        <end position="17"/>
    </location>
</feature>
<name>D6SKW3_9BACT</name>
<dbReference type="OrthoDB" id="9812433at2"/>
<dbReference type="Pfam" id="PF13614">
    <property type="entry name" value="AAA_31"/>
    <property type="match status" value="1"/>
</dbReference>
<dbReference type="Proteomes" id="UP000005496">
    <property type="component" value="Unassembled WGS sequence"/>
</dbReference>
<dbReference type="eggNOG" id="COG0489">
    <property type="taxonomic scope" value="Bacteria"/>
</dbReference>
<feature type="region of interest" description="Disordered" evidence="6">
    <location>
        <begin position="1"/>
        <end position="22"/>
    </location>
</feature>
<sequence>MSKLDKALNKARHDRESISSSFVLESEKPVQNKLARAYEKASSQQEKRDLLSALRPVAEHTDKDIKFKYHKTRVLPPVEKILEKQRILTHLRKPGFRDSYDYFCTQVLQRTREKGWNSLMVSSAYTGEGKTTTAINLALSIAREMQQTALLVGANFRNPKVCTYFGLDEDRPGLSDYLVNGSSISDLLFSPGMEKVVVLPSGKRTSNEKNFLSSPKMKSLVEELKARYPDRYVIYDCPHVLDMPDTLVFTSYVDAVLLVVEAGRTPGHDVERAVQTLTDRGVNIVGVLLNKAA</sequence>
<proteinExistence type="predicted"/>
<gene>
    <name evidence="8" type="ORF">Dthio_PD2739</name>
</gene>
<dbReference type="GO" id="GO:0004713">
    <property type="term" value="F:protein tyrosine kinase activity"/>
    <property type="evidence" value="ECO:0007669"/>
    <property type="project" value="UniProtKB-KW"/>
</dbReference>
<dbReference type="CDD" id="cd05387">
    <property type="entry name" value="BY-kinase"/>
    <property type="match status" value="1"/>
</dbReference>
<dbReference type="AlphaFoldDB" id="D6SKW3"/>
<evidence type="ECO:0000256" key="3">
    <source>
        <dbReference type="ARBA" id="ARBA00022777"/>
    </source>
</evidence>
<evidence type="ECO:0000313" key="9">
    <source>
        <dbReference type="Proteomes" id="UP000005496"/>
    </source>
</evidence>
<evidence type="ECO:0000256" key="1">
    <source>
        <dbReference type="ARBA" id="ARBA00022679"/>
    </source>
</evidence>
<dbReference type="GO" id="GO:0005524">
    <property type="term" value="F:ATP binding"/>
    <property type="evidence" value="ECO:0007669"/>
    <property type="project" value="UniProtKB-KW"/>
</dbReference>
<keyword evidence="2" id="KW-0547">Nucleotide-binding</keyword>
<evidence type="ECO:0000259" key="7">
    <source>
        <dbReference type="Pfam" id="PF13614"/>
    </source>
</evidence>
<keyword evidence="1" id="KW-0808">Transferase</keyword>
<keyword evidence="4" id="KW-0067">ATP-binding</keyword>
<evidence type="ECO:0000256" key="4">
    <source>
        <dbReference type="ARBA" id="ARBA00022840"/>
    </source>
</evidence>
<evidence type="ECO:0000313" key="8">
    <source>
        <dbReference type="EMBL" id="EFI35324.1"/>
    </source>
</evidence>
<reference evidence="8" key="1">
    <citation type="submission" date="2010-05" db="EMBL/GenBank/DDBJ databases">
        <title>The draft genome of Desulfonatronospira thiodismutans ASO3-1.</title>
        <authorList>
            <consortium name="US DOE Joint Genome Institute (JGI-PGF)"/>
            <person name="Lucas S."/>
            <person name="Copeland A."/>
            <person name="Lapidus A."/>
            <person name="Cheng J.-F."/>
            <person name="Bruce D."/>
            <person name="Goodwin L."/>
            <person name="Pitluck S."/>
            <person name="Chertkov O."/>
            <person name="Brettin T."/>
            <person name="Detter J.C."/>
            <person name="Han C."/>
            <person name="Land M.L."/>
            <person name="Hauser L."/>
            <person name="Kyrpides N."/>
            <person name="Mikhailova N."/>
            <person name="Muyzer G."/>
            <person name="Woyke T."/>
        </authorList>
    </citation>
    <scope>NUCLEOTIDE SEQUENCE [LARGE SCALE GENOMIC DNA]</scope>
    <source>
        <strain evidence="8">ASO3-1</strain>
    </source>
</reference>
<dbReference type="PANTHER" id="PTHR32309:SF31">
    <property type="entry name" value="CAPSULAR EXOPOLYSACCHARIDE FAMILY"/>
    <property type="match status" value="1"/>
</dbReference>
<comment type="caution">
    <text evidence="8">The sequence shown here is derived from an EMBL/GenBank/DDBJ whole genome shotgun (WGS) entry which is preliminary data.</text>
</comment>
<dbReference type="RefSeq" id="WP_008868456.1">
    <property type="nucleotide sequence ID" value="NZ_ACJN02000001.1"/>
</dbReference>
<dbReference type="Gene3D" id="3.40.50.300">
    <property type="entry name" value="P-loop containing nucleotide triphosphate hydrolases"/>
    <property type="match status" value="1"/>
</dbReference>
<keyword evidence="5" id="KW-0829">Tyrosine-protein kinase</keyword>
<dbReference type="NCBIfam" id="TIGR01007">
    <property type="entry name" value="eps_fam"/>
    <property type="match status" value="1"/>
</dbReference>
<dbReference type="InterPro" id="IPR050445">
    <property type="entry name" value="Bact_polysacc_biosynth/exp"/>
</dbReference>
<keyword evidence="3 8" id="KW-0418">Kinase</keyword>
<evidence type="ECO:0000256" key="6">
    <source>
        <dbReference type="SAM" id="MobiDB-lite"/>
    </source>
</evidence>
<dbReference type="PANTHER" id="PTHR32309">
    <property type="entry name" value="TYROSINE-PROTEIN KINASE"/>
    <property type="match status" value="1"/>
</dbReference>
<feature type="domain" description="AAA" evidence="7">
    <location>
        <begin position="126"/>
        <end position="262"/>
    </location>
</feature>
<dbReference type="EMBL" id="ACJN02000001">
    <property type="protein sequence ID" value="EFI35324.1"/>
    <property type="molecule type" value="Genomic_DNA"/>
</dbReference>
<protein>
    <submittedName>
        <fullName evidence="8">Tyrosine-protein kinase</fullName>
    </submittedName>
</protein>
<dbReference type="InterPro" id="IPR025669">
    <property type="entry name" value="AAA_dom"/>
</dbReference>
<evidence type="ECO:0000256" key="5">
    <source>
        <dbReference type="ARBA" id="ARBA00023137"/>
    </source>
</evidence>
<dbReference type="InterPro" id="IPR005702">
    <property type="entry name" value="Wzc-like_C"/>
</dbReference>
<dbReference type="InterPro" id="IPR027417">
    <property type="entry name" value="P-loop_NTPase"/>
</dbReference>
<evidence type="ECO:0000256" key="2">
    <source>
        <dbReference type="ARBA" id="ARBA00022741"/>
    </source>
</evidence>
<keyword evidence="9" id="KW-1185">Reference proteome</keyword>